<reference evidence="10 11" key="1">
    <citation type="submission" date="2015-08" db="EMBL/GenBank/DDBJ databases">
        <title>The genome of the Asian arowana (Scleropages formosus).</title>
        <authorList>
            <person name="Tan M.H."/>
            <person name="Gan H.M."/>
            <person name="Croft L.J."/>
            <person name="Austin C.M."/>
        </authorList>
    </citation>
    <scope>NUCLEOTIDE SEQUENCE [LARGE SCALE GENOMIC DNA]</scope>
    <source>
        <strain evidence="10">Aro1</strain>
    </source>
</reference>
<dbReference type="InterPro" id="IPR047831">
    <property type="entry name" value="GPR180/TMEM145"/>
</dbReference>
<dbReference type="GO" id="GO:0016020">
    <property type="term" value="C:membrane"/>
    <property type="evidence" value="ECO:0007669"/>
    <property type="project" value="UniProtKB-SubCell"/>
</dbReference>
<feature type="domain" description="GPR180/TMEM145 transmembrane" evidence="8">
    <location>
        <begin position="281"/>
        <end position="448"/>
    </location>
</feature>
<feature type="domain" description="GPR180/TMEM145 transmembrane" evidence="8">
    <location>
        <begin position="175"/>
        <end position="242"/>
    </location>
</feature>
<evidence type="ECO:0000256" key="4">
    <source>
        <dbReference type="ARBA" id="ARBA00023136"/>
    </source>
</evidence>
<evidence type="ECO:0000256" key="2">
    <source>
        <dbReference type="ARBA" id="ARBA00022692"/>
    </source>
</evidence>
<feature type="transmembrane region" description="Helical" evidence="6">
    <location>
        <begin position="367"/>
        <end position="388"/>
    </location>
</feature>
<feature type="chain" id="PRO_5006027459" evidence="7">
    <location>
        <begin position="24"/>
        <end position="481"/>
    </location>
</feature>
<keyword evidence="3 6" id="KW-1133">Transmembrane helix</keyword>
<dbReference type="EMBL" id="JARO02000946">
    <property type="protein sequence ID" value="KPP76929.1"/>
    <property type="molecule type" value="Genomic_DNA"/>
</dbReference>
<accession>A0A0N8K272</accession>
<keyword evidence="5" id="KW-0325">Glycoprotein</keyword>
<dbReference type="InterPro" id="IPR019336">
    <property type="entry name" value="GPR180/TMEM145_TM"/>
</dbReference>
<dbReference type="PANTHER" id="PTHR23252">
    <property type="entry name" value="INTIMAL THICKNESS RECEPTOR-RELATED"/>
    <property type="match status" value="1"/>
</dbReference>
<feature type="signal peptide" evidence="7">
    <location>
        <begin position="1"/>
        <end position="23"/>
    </location>
</feature>
<dbReference type="Pfam" id="PF21870">
    <property type="entry name" value="GP180_GOLD"/>
    <property type="match status" value="1"/>
</dbReference>
<dbReference type="GO" id="GO:0007186">
    <property type="term" value="P:G protein-coupled receptor signaling pathway"/>
    <property type="evidence" value="ECO:0007669"/>
    <property type="project" value="InterPro"/>
</dbReference>
<feature type="domain" description="GPR180-like N-terminal" evidence="9">
    <location>
        <begin position="25"/>
        <end position="131"/>
    </location>
</feature>
<evidence type="ECO:0000256" key="7">
    <source>
        <dbReference type="SAM" id="SignalP"/>
    </source>
</evidence>
<keyword evidence="4 6" id="KW-0472">Membrane</keyword>
<evidence type="ECO:0000256" key="6">
    <source>
        <dbReference type="SAM" id="Phobius"/>
    </source>
</evidence>
<evidence type="ECO:0000259" key="8">
    <source>
        <dbReference type="Pfam" id="PF10192"/>
    </source>
</evidence>
<dbReference type="Proteomes" id="UP000034805">
    <property type="component" value="Unassembled WGS sequence"/>
</dbReference>
<evidence type="ECO:0000313" key="11">
    <source>
        <dbReference type="Proteomes" id="UP000034805"/>
    </source>
</evidence>
<feature type="transmembrane region" description="Helical" evidence="6">
    <location>
        <begin position="292"/>
        <end position="311"/>
    </location>
</feature>
<name>A0A0N8K272_SCLFO</name>
<organism evidence="10 11">
    <name type="scientific">Scleropages formosus</name>
    <name type="common">Asian bonytongue</name>
    <name type="synonym">Osteoglossum formosum</name>
    <dbReference type="NCBI Taxonomy" id="113540"/>
    <lineage>
        <taxon>Eukaryota</taxon>
        <taxon>Metazoa</taxon>
        <taxon>Chordata</taxon>
        <taxon>Craniata</taxon>
        <taxon>Vertebrata</taxon>
        <taxon>Euteleostomi</taxon>
        <taxon>Actinopterygii</taxon>
        <taxon>Neopterygii</taxon>
        <taxon>Teleostei</taxon>
        <taxon>Osteoglossocephala</taxon>
        <taxon>Osteoglossomorpha</taxon>
        <taxon>Osteoglossiformes</taxon>
        <taxon>Osteoglossidae</taxon>
        <taxon>Scleropages</taxon>
    </lineage>
</organism>
<sequence>MYPVLAAVLAIAVYLQALPLSYGKTVSGVLRSGAAKENNGQYITKFLFHGENALVVCKLEETDVSVAVRKEARLLLFQQPDEFDNLSCLQRLSGAPLSITLNAVELNQTIPQMSSPQMWHVLYADRYTCQEDELSGAADDIRIQVIMFNPDNAGNPLDHFSAEEAGLYGFYFLLILAYFVAACICAQPLWQALHKGGPMHTVLKVLSAALLLQAGSALLNYIHMARYARDGVGSPAVGSLAECESQHPGLCAVSDTGAPLRQPSDPTSKLVRLRPQTRGTDLHLLFSAVCDMVSQIQMLYLLLSLCMGWTLSRTHKSQSKPLQWDTSPASTSLAMGGVATQGALLVWEQFEDTEHHSYHAHGSLPGLLLIGLRIVLALLLASMLYQMIAAERSTLKRDFYLSFAKGCFLWFLCHPALVLLSMVFHQHQREKVVTIGVILCQTASVVILYRLFLSRSLYWEVSSLSSVTLPLTMSRAHRNRY</sequence>
<dbReference type="Pfam" id="PF10192">
    <property type="entry name" value="GPR180-TMEM145_TM"/>
    <property type="match status" value="2"/>
</dbReference>
<comment type="caution">
    <text evidence="10">The sequence shown here is derived from an EMBL/GenBank/DDBJ whole genome shotgun (WGS) entry which is preliminary data.</text>
</comment>
<dbReference type="InterPro" id="IPR053880">
    <property type="entry name" value="GPR180-like_N"/>
</dbReference>
<feature type="transmembrane region" description="Helical" evidence="6">
    <location>
        <begin position="202"/>
        <end position="222"/>
    </location>
</feature>
<feature type="transmembrane region" description="Helical" evidence="6">
    <location>
        <begin position="168"/>
        <end position="190"/>
    </location>
</feature>
<evidence type="ECO:0000313" key="10">
    <source>
        <dbReference type="EMBL" id="KPP76929.1"/>
    </source>
</evidence>
<keyword evidence="2 6" id="KW-0812">Transmembrane</keyword>
<feature type="transmembrane region" description="Helical" evidence="6">
    <location>
        <begin position="432"/>
        <end position="451"/>
    </location>
</feature>
<keyword evidence="7" id="KW-0732">Signal</keyword>
<dbReference type="AlphaFoldDB" id="A0A0N8K272"/>
<evidence type="ECO:0000256" key="1">
    <source>
        <dbReference type="ARBA" id="ARBA00004141"/>
    </source>
</evidence>
<dbReference type="PANTHER" id="PTHR23252:SF29">
    <property type="entry name" value="INTEGRAL MEMBRANE PROTEIN GPR180"/>
    <property type="match status" value="1"/>
</dbReference>
<comment type="subcellular location">
    <subcellularLocation>
        <location evidence="1">Membrane</location>
        <topology evidence="1">Multi-pass membrane protein</topology>
    </subcellularLocation>
</comment>
<feature type="transmembrane region" description="Helical" evidence="6">
    <location>
        <begin position="400"/>
        <end position="420"/>
    </location>
</feature>
<evidence type="ECO:0000256" key="3">
    <source>
        <dbReference type="ARBA" id="ARBA00022989"/>
    </source>
</evidence>
<protein>
    <submittedName>
        <fullName evidence="10">Integral membrane protein GPR180-like</fullName>
    </submittedName>
</protein>
<gene>
    <name evidence="10" type="ORF">Z043_103682</name>
</gene>
<dbReference type="GO" id="GO:0019236">
    <property type="term" value="P:response to pheromone"/>
    <property type="evidence" value="ECO:0007669"/>
    <property type="project" value="InterPro"/>
</dbReference>
<proteinExistence type="predicted"/>
<evidence type="ECO:0000259" key="9">
    <source>
        <dbReference type="Pfam" id="PF21870"/>
    </source>
</evidence>
<evidence type="ECO:0000256" key="5">
    <source>
        <dbReference type="ARBA" id="ARBA00023180"/>
    </source>
</evidence>